<accession>B8HZ51</accession>
<geneLocation type="plasmid" evidence="1">
    <name>pP742501</name>
</geneLocation>
<evidence type="ECO:0008006" key="2">
    <source>
        <dbReference type="Google" id="ProtNLM"/>
    </source>
</evidence>
<proteinExistence type="predicted"/>
<evidence type="ECO:0000313" key="1">
    <source>
        <dbReference type="EMBL" id="ACL47699.1"/>
    </source>
</evidence>
<sequence length="259" mass="29488">MSPYLEKCCLLVSANVSYERAVEDVTVLTGMAVSRGTQQRLVQRHPFKLPRAEDSVEEISVDGGKVRIRTPKGEICRWQDYKAVNLHGHYCEAFLQDNEQLIEWVNGQPLATPVVCLGDGHDGIWNLFREIASPSQRQEILDWFHLVENLHKVGGSLQRLATVETRLWKGEVDAAIEQFKDWQHEQVDTFIAYLNKHRHRIVNYAYYQAEGISIGSGRIESTVKQIGARMKLSGAQWKAENVPQALLHRCAYLNGQFSS</sequence>
<dbReference type="EMBL" id="CP001345">
    <property type="protein sequence ID" value="ACL47699.1"/>
    <property type="molecule type" value="Genomic_DNA"/>
</dbReference>
<gene>
    <name evidence="1" type="ordered locus">Cyan7425_5443</name>
</gene>
<dbReference type="HOGENOM" id="CLU_067305_0_0_3"/>
<dbReference type="NCBIfam" id="NF033572">
    <property type="entry name" value="transpos_ISKra4"/>
    <property type="match status" value="1"/>
</dbReference>
<dbReference type="KEGG" id="cyn:Cyan7425_5443"/>
<protein>
    <recommendedName>
        <fullName evidence="2">ISKra4 family transposase</fullName>
    </recommendedName>
</protein>
<name>B8HZ51_CYAP4</name>
<keyword evidence="1" id="KW-0614">Plasmid</keyword>
<dbReference type="AlphaFoldDB" id="B8HZ51"/>
<reference evidence="1" key="1">
    <citation type="submission" date="2009-01" db="EMBL/GenBank/DDBJ databases">
        <title>Complete sequence of plasmid1 Cyanothece sp. PCC 7425.</title>
        <authorList>
            <consortium name="US DOE Joint Genome Institute"/>
            <person name="Lucas S."/>
            <person name="Copeland A."/>
            <person name="Lapidus A."/>
            <person name="Glavina del Rio T."/>
            <person name="Dalin E."/>
            <person name="Tice H."/>
            <person name="Bruce D."/>
            <person name="Goodwin L."/>
            <person name="Pitluck S."/>
            <person name="Sims D."/>
            <person name="Meineke L."/>
            <person name="Brettin T."/>
            <person name="Detter J.C."/>
            <person name="Han C."/>
            <person name="Larimer F."/>
            <person name="Land M."/>
            <person name="Hauser L."/>
            <person name="Kyrpides N."/>
            <person name="Ovchinnikova G."/>
            <person name="Liberton M."/>
            <person name="Stoeckel J."/>
            <person name="Banerjee A."/>
            <person name="Singh A."/>
            <person name="Page L."/>
            <person name="Sato H."/>
            <person name="Zhao L."/>
            <person name="Sherman L."/>
            <person name="Pakrasi H."/>
            <person name="Richardson P."/>
        </authorList>
    </citation>
    <scope>NUCLEOTIDE SEQUENCE</scope>
    <source>
        <strain evidence="1">PCC 7425</strain>
        <plasmid evidence="1">pP742501</plasmid>
    </source>
</reference>
<organism evidence="1">
    <name type="scientific">Cyanothece sp. (strain PCC 7425 / ATCC 29141)</name>
    <dbReference type="NCBI Taxonomy" id="395961"/>
    <lineage>
        <taxon>Bacteria</taxon>
        <taxon>Bacillati</taxon>
        <taxon>Cyanobacteriota</taxon>
        <taxon>Cyanophyceae</taxon>
        <taxon>Gomontiellales</taxon>
        <taxon>Cyanothecaceae</taxon>
        <taxon>Cyanothece</taxon>
    </lineage>
</organism>